<dbReference type="Proteomes" id="UP000827872">
    <property type="component" value="Linkage Group LG08"/>
</dbReference>
<organism evidence="1 2">
    <name type="scientific">Sphaerodactylus townsendi</name>
    <dbReference type="NCBI Taxonomy" id="933632"/>
    <lineage>
        <taxon>Eukaryota</taxon>
        <taxon>Metazoa</taxon>
        <taxon>Chordata</taxon>
        <taxon>Craniata</taxon>
        <taxon>Vertebrata</taxon>
        <taxon>Euteleostomi</taxon>
        <taxon>Lepidosauria</taxon>
        <taxon>Squamata</taxon>
        <taxon>Bifurcata</taxon>
        <taxon>Gekkota</taxon>
        <taxon>Sphaerodactylidae</taxon>
        <taxon>Sphaerodactylus</taxon>
    </lineage>
</organism>
<accession>A0ACB8F7L2</accession>
<reference evidence="1" key="1">
    <citation type="submission" date="2021-08" db="EMBL/GenBank/DDBJ databases">
        <title>The first chromosome-level gecko genome reveals the dynamic sex chromosomes of Neotropical dwarf geckos (Sphaerodactylidae: Sphaerodactylus).</title>
        <authorList>
            <person name="Pinto B.J."/>
            <person name="Keating S.E."/>
            <person name="Gamble T."/>
        </authorList>
    </citation>
    <scope>NUCLEOTIDE SEQUENCE</scope>
    <source>
        <strain evidence="1">TG3544</strain>
    </source>
</reference>
<protein>
    <submittedName>
        <fullName evidence="1">Uncharacterized protein</fullName>
    </submittedName>
</protein>
<comment type="caution">
    <text evidence="1">The sequence shown here is derived from an EMBL/GenBank/DDBJ whole genome shotgun (WGS) entry which is preliminary data.</text>
</comment>
<sequence>MTSLETQQGEVSARAEAGHPISAELTGTLDSASDPAEGPRMLSGEATASGGDPTPTGLSDSTNLFLTAPLDGSQGVTVRRHRGPDYYRDSQTVGLGSASWAMAPLAGNVSVTARPFEVADSSEAEAWRMLQASDEAWDFEREEYHQALHQMEPLLLLGRVQHRYNLQQYLYLPRGLPLLWQRHPCLSSLLQSQLPAPAAFQVPAAAPVHGQPPLPPPVQPAPVRLPALAAFQAPAATPVHGQQPLLLAAAAPAPALPRMQPFAPPVWGAPGGALPHLAPYGVAPPPLMPRIRLTSRFNGTQDLLPAFLVQAPLENLQVECVFEELH</sequence>
<evidence type="ECO:0000313" key="1">
    <source>
        <dbReference type="EMBL" id="KAH8001345.1"/>
    </source>
</evidence>
<dbReference type="EMBL" id="CM037621">
    <property type="protein sequence ID" value="KAH8001345.1"/>
    <property type="molecule type" value="Genomic_DNA"/>
</dbReference>
<name>A0ACB8F7L2_9SAUR</name>
<proteinExistence type="predicted"/>
<keyword evidence="2" id="KW-1185">Reference proteome</keyword>
<gene>
    <name evidence="1" type="ORF">K3G42_004666</name>
</gene>
<evidence type="ECO:0000313" key="2">
    <source>
        <dbReference type="Proteomes" id="UP000827872"/>
    </source>
</evidence>